<gene>
    <name evidence="1" type="ORF">H5410_040290</name>
</gene>
<protein>
    <submittedName>
        <fullName evidence="1">Uncharacterized protein</fullName>
    </submittedName>
</protein>
<comment type="caution">
    <text evidence="1">The sequence shown here is derived from an EMBL/GenBank/DDBJ whole genome shotgun (WGS) entry which is preliminary data.</text>
</comment>
<evidence type="ECO:0000313" key="2">
    <source>
        <dbReference type="Proteomes" id="UP000824120"/>
    </source>
</evidence>
<reference evidence="1 2" key="1">
    <citation type="submission" date="2020-09" db="EMBL/GenBank/DDBJ databases">
        <title>De no assembly of potato wild relative species, Solanum commersonii.</title>
        <authorList>
            <person name="Cho K."/>
        </authorList>
    </citation>
    <scope>NUCLEOTIDE SEQUENCE [LARGE SCALE GENOMIC DNA]</scope>
    <source>
        <strain evidence="1">LZ3.2</strain>
        <tissue evidence="1">Leaf</tissue>
    </source>
</reference>
<name>A0A9J5XRM3_SOLCO</name>
<evidence type="ECO:0000313" key="1">
    <source>
        <dbReference type="EMBL" id="KAG5589776.1"/>
    </source>
</evidence>
<proteinExistence type="predicted"/>
<dbReference type="OrthoDB" id="10322192at2759"/>
<dbReference type="AlphaFoldDB" id="A0A9J5XRM3"/>
<dbReference type="Proteomes" id="UP000824120">
    <property type="component" value="Chromosome 8"/>
</dbReference>
<dbReference type="EMBL" id="JACXVP010000008">
    <property type="protein sequence ID" value="KAG5589776.1"/>
    <property type="molecule type" value="Genomic_DNA"/>
</dbReference>
<sequence length="91" mass="10177">MGRDKPARPCNHLLHGNQRIGDSSYSTELEFPYSTDLIRNENSNGFFYKQNVGGKYFGSPSTTGHSILYPNDADIVEPSTPLQSFPQHDQS</sequence>
<accession>A0A9J5XRM3</accession>
<organism evidence="1 2">
    <name type="scientific">Solanum commersonii</name>
    <name type="common">Commerson's wild potato</name>
    <name type="synonym">Commerson's nightshade</name>
    <dbReference type="NCBI Taxonomy" id="4109"/>
    <lineage>
        <taxon>Eukaryota</taxon>
        <taxon>Viridiplantae</taxon>
        <taxon>Streptophyta</taxon>
        <taxon>Embryophyta</taxon>
        <taxon>Tracheophyta</taxon>
        <taxon>Spermatophyta</taxon>
        <taxon>Magnoliopsida</taxon>
        <taxon>eudicotyledons</taxon>
        <taxon>Gunneridae</taxon>
        <taxon>Pentapetalae</taxon>
        <taxon>asterids</taxon>
        <taxon>lamiids</taxon>
        <taxon>Solanales</taxon>
        <taxon>Solanaceae</taxon>
        <taxon>Solanoideae</taxon>
        <taxon>Solaneae</taxon>
        <taxon>Solanum</taxon>
    </lineage>
</organism>
<keyword evidence="2" id="KW-1185">Reference proteome</keyword>